<evidence type="ECO:0000313" key="3">
    <source>
        <dbReference type="Proteomes" id="UP000694558"/>
    </source>
</evidence>
<dbReference type="AlphaFoldDB" id="A0A8D3BRG2"/>
<organism evidence="2 3">
    <name type="scientific">Scophthalmus maximus</name>
    <name type="common">Turbot</name>
    <name type="synonym">Psetta maxima</name>
    <dbReference type="NCBI Taxonomy" id="52904"/>
    <lineage>
        <taxon>Eukaryota</taxon>
        <taxon>Metazoa</taxon>
        <taxon>Chordata</taxon>
        <taxon>Craniata</taxon>
        <taxon>Vertebrata</taxon>
        <taxon>Euteleostomi</taxon>
        <taxon>Actinopterygii</taxon>
        <taxon>Neopterygii</taxon>
        <taxon>Teleostei</taxon>
        <taxon>Neoteleostei</taxon>
        <taxon>Acanthomorphata</taxon>
        <taxon>Carangaria</taxon>
        <taxon>Pleuronectiformes</taxon>
        <taxon>Pleuronectoidei</taxon>
        <taxon>Scophthalmidae</taxon>
        <taxon>Scophthalmus</taxon>
    </lineage>
</organism>
<feature type="region of interest" description="Disordered" evidence="1">
    <location>
        <begin position="54"/>
        <end position="75"/>
    </location>
</feature>
<feature type="compositionally biased region" description="Basic and acidic residues" evidence="1">
    <location>
        <begin position="54"/>
        <end position="69"/>
    </location>
</feature>
<name>A0A8D3BRG2_SCOMX</name>
<dbReference type="Proteomes" id="UP000694558">
    <property type="component" value="Chromosome 14"/>
</dbReference>
<reference evidence="2" key="1">
    <citation type="submission" date="2023-05" db="EMBL/GenBank/DDBJ databases">
        <title>High-quality long-read genome of Scophthalmus maximus.</title>
        <authorList>
            <person name="Lien S."/>
            <person name="Martinez P."/>
        </authorList>
    </citation>
    <scope>NUCLEOTIDE SEQUENCE [LARGE SCALE GENOMIC DNA]</scope>
</reference>
<evidence type="ECO:0000313" key="2">
    <source>
        <dbReference type="Ensembl" id="ENSSMAP00000037620.1"/>
    </source>
</evidence>
<evidence type="ECO:0000256" key="1">
    <source>
        <dbReference type="SAM" id="MobiDB-lite"/>
    </source>
</evidence>
<sequence length="75" mass="8589">TIQSGKPLMMLCDLVSATLPSVTPEFLHTSRANCLHSCSKFLRVFRLHLWVGKDDPKKKNENKNTHHPLDSLYNQ</sequence>
<dbReference type="Ensembl" id="ENSSMAT00000038029.1">
    <property type="protein sequence ID" value="ENSSMAP00000037620.1"/>
    <property type="gene ID" value="ENSSMAG00000025767.1"/>
</dbReference>
<proteinExistence type="predicted"/>
<reference evidence="2" key="2">
    <citation type="submission" date="2025-08" db="UniProtKB">
        <authorList>
            <consortium name="Ensembl"/>
        </authorList>
    </citation>
    <scope>IDENTIFICATION</scope>
</reference>
<protein>
    <submittedName>
        <fullName evidence="2">Uncharacterized protein</fullName>
    </submittedName>
</protein>
<accession>A0A8D3BRG2</accession>